<dbReference type="GO" id="GO:0016787">
    <property type="term" value="F:hydrolase activity"/>
    <property type="evidence" value="ECO:0007669"/>
    <property type="project" value="UniProtKB-KW"/>
</dbReference>
<keyword evidence="2" id="KW-0378">Hydrolase</keyword>
<reference evidence="2 3" key="1">
    <citation type="submission" date="2020-07" db="EMBL/GenBank/DDBJ databases">
        <authorList>
            <person name="Zhuang K."/>
            <person name="Ran Y."/>
        </authorList>
    </citation>
    <scope>NUCLEOTIDE SEQUENCE [LARGE SCALE GENOMIC DNA]</scope>
    <source>
        <strain evidence="2 3">WCH-YHL-001</strain>
    </source>
</reference>
<dbReference type="SUPFAM" id="SSF53474">
    <property type="entry name" value="alpha/beta-Hydrolases"/>
    <property type="match status" value="1"/>
</dbReference>
<dbReference type="InterPro" id="IPR029058">
    <property type="entry name" value="AB_hydrolase_fold"/>
</dbReference>
<proteinExistence type="predicted"/>
<sequence length="258" mass="26995">MPFVSLPGTVVDYAIDGDGPALVLVHGVGGDADRAFGNVVAPFAESRTVVRPNLSGSGATTDDGGPVTVDHLVAQVAGTIRATASEPVDLLGFSLGAAVAAATAATHPELVRRLILVGGLVHTAGPRDRFTFEFWLDLHDADFELFKRFAAIQGFSPALLDAFGHEGLAASLKDAWPHGLRRQIEAATRLDVREHLPAVAAPTLVIGFTGDQVAPIAGSRALHAGIAGSRLVEIADEGHMDWFADPSRIVALTKEFLS</sequence>
<dbReference type="PRINTS" id="PR00111">
    <property type="entry name" value="ABHYDROLASE"/>
</dbReference>
<dbReference type="PANTHER" id="PTHR43689:SF8">
    <property type="entry name" value="ALPHA_BETA-HYDROLASES SUPERFAMILY PROTEIN"/>
    <property type="match status" value="1"/>
</dbReference>
<dbReference type="KEGG" id="nhu:H0264_17570"/>
<evidence type="ECO:0000259" key="1">
    <source>
        <dbReference type="Pfam" id="PF00561"/>
    </source>
</evidence>
<dbReference type="Gene3D" id="3.40.50.1820">
    <property type="entry name" value="alpha/beta hydrolase"/>
    <property type="match status" value="1"/>
</dbReference>
<keyword evidence="3" id="KW-1185">Reference proteome</keyword>
<dbReference type="EMBL" id="CP059399">
    <property type="protein sequence ID" value="QLY33800.1"/>
    <property type="molecule type" value="Genomic_DNA"/>
</dbReference>
<dbReference type="Pfam" id="PF00561">
    <property type="entry name" value="Abhydrolase_1"/>
    <property type="match status" value="1"/>
</dbReference>
<dbReference type="Proteomes" id="UP000515512">
    <property type="component" value="Chromosome"/>
</dbReference>
<dbReference type="AlphaFoldDB" id="A0A7D6ZN84"/>
<feature type="domain" description="AB hydrolase-1" evidence="1">
    <location>
        <begin position="20"/>
        <end position="241"/>
    </location>
</feature>
<dbReference type="RefSeq" id="WP_181584964.1">
    <property type="nucleotide sequence ID" value="NZ_CP059399.1"/>
</dbReference>
<dbReference type="PANTHER" id="PTHR43689">
    <property type="entry name" value="HYDROLASE"/>
    <property type="match status" value="1"/>
</dbReference>
<evidence type="ECO:0000313" key="2">
    <source>
        <dbReference type="EMBL" id="QLY33800.1"/>
    </source>
</evidence>
<gene>
    <name evidence="2" type="ORF">H0264_17570</name>
</gene>
<accession>A0A7D6ZN84</accession>
<organism evidence="2 3">
    <name type="scientific">Nocardia huaxiensis</name>
    <dbReference type="NCBI Taxonomy" id="2755382"/>
    <lineage>
        <taxon>Bacteria</taxon>
        <taxon>Bacillati</taxon>
        <taxon>Actinomycetota</taxon>
        <taxon>Actinomycetes</taxon>
        <taxon>Mycobacteriales</taxon>
        <taxon>Nocardiaceae</taxon>
        <taxon>Nocardia</taxon>
    </lineage>
</organism>
<dbReference type="InterPro" id="IPR000073">
    <property type="entry name" value="AB_hydrolase_1"/>
</dbReference>
<protein>
    <submittedName>
        <fullName evidence="2">Alpha/beta hydrolase</fullName>
    </submittedName>
</protein>
<name>A0A7D6ZN84_9NOCA</name>
<evidence type="ECO:0000313" key="3">
    <source>
        <dbReference type="Proteomes" id="UP000515512"/>
    </source>
</evidence>